<accession>A0A137P663</accession>
<organism evidence="3 4">
    <name type="scientific">Conidiobolus coronatus (strain ATCC 28846 / CBS 209.66 / NRRL 28638)</name>
    <name type="common">Delacroixia coronata</name>
    <dbReference type="NCBI Taxonomy" id="796925"/>
    <lineage>
        <taxon>Eukaryota</taxon>
        <taxon>Fungi</taxon>
        <taxon>Fungi incertae sedis</taxon>
        <taxon>Zoopagomycota</taxon>
        <taxon>Entomophthoromycotina</taxon>
        <taxon>Entomophthoromycetes</taxon>
        <taxon>Entomophthorales</taxon>
        <taxon>Ancylistaceae</taxon>
        <taxon>Conidiobolus</taxon>
    </lineage>
</organism>
<keyword evidence="2" id="KW-1133">Transmembrane helix</keyword>
<name>A0A137P663_CONC2</name>
<gene>
    <name evidence="3" type="ORF">CONCODRAFT_78840</name>
</gene>
<sequence>MGVRGLFESGSVLLIALVVAVIGASILGALFIVNCWKRHKRSVEAILPLPNSSFTPPNQEMEEECVPQYTPPPPRISTSEQPPPYQP</sequence>
<keyword evidence="2" id="KW-0472">Membrane</keyword>
<proteinExistence type="predicted"/>
<feature type="transmembrane region" description="Helical" evidence="2">
    <location>
        <begin position="12"/>
        <end position="33"/>
    </location>
</feature>
<dbReference type="Proteomes" id="UP000070444">
    <property type="component" value="Unassembled WGS sequence"/>
</dbReference>
<feature type="compositionally biased region" description="Pro residues" evidence="1">
    <location>
        <begin position="69"/>
        <end position="87"/>
    </location>
</feature>
<evidence type="ECO:0000313" key="3">
    <source>
        <dbReference type="EMBL" id="KXN70476.1"/>
    </source>
</evidence>
<feature type="region of interest" description="Disordered" evidence="1">
    <location>
        <begin position="52"/>
        <end position="87"/>
    </location>
</feature>
<protein>
    <submittedName>
        <fullName evidence="3">Uncharacterized protein</fullName>
    </submittedName>
</protein>
<evidence type="ECO:0000256" key="2">
    <source>
        <dbReference type="SAM" id="Phobius"/>
    </source>
</evidence>
<evidence type="ECO:0000313" key="4">
    <source>
        <dbReference type="Proteomes" id="UP000070444"/>
    </source>
</evidence>
<dbReference type="AlphaFoldDB" id="A0A137P663"/>
<dbReference type="EMBL" id="KQ964501">
    <property type="protein sequence ID" value="KXN70476.1"/>
    <property type="molecule type" value="Genomic_DNA"/>
</dbReference>
<evidence type="ECO:0000256" key="1">
    <source>
        <dbReference type="SAM" id="MobiDB-lite"/>
    </source>
</evidence>
<keyword evidence="2" id="KW-0812">Transmembrane</keyword>
<reference evidence="3 4" key="1">
    <citation type="journal article" date="2015" name="Genome Biol. Evol.">
        <title>Phylogenomic analyses indicate that early fungi evolved digesting cell walls of algal ancestors of land plants.</title>
        <authorList>
            <person name="Chang Y."/>
            <person name="Wang S."/>
            <person name="Sekimoto S."/>
            <person name="Aerts A.L."/>
            <person name="Choi C."/>
            <person name="Clum A."/>
            <person name="LaButti K.M."/>
            <person name="Lindquist E.A."/>
            <person name="Yee Ngan C."/>
            <person name="Ohm R.A."/>
            <person name="Salamov A.A."/>
            <person name="Grigoriev I.V."/>
            <person name="Spatafora J.W."/>
            <person name="Berbee M.L."/>
        </authorList>
    </citation>
    <scope>NUCLEOTIDE SEQUENCE [LARGE SCALE GENOMIC DNA]</scope>
    <source>
        <strain evidence="3 4">NRRL 28638</strain>
    </source>
</reference>
<keyword evidence="4" id="KW-1185">Reference proteome</keyword>